<dbReference type="GO" id="GO:0003723">
    <property type="term" value="F:RNA binding"/>
    <property type="evidence" value="ECO:0007669"/>
    <property type="project" value="UniProtKB-UniRule"/>
</dbReference>
<feature type="region of interest" description="Disordered" evidence="10">
    <location>
        <begin position="325"/>
        <end position="354"/>
    </location>
</feature>
<dbReference type="InterPro" id="IPR035979">
    <property type="entry name" value="RBD_domain_sf"/>
</dbReference>
<organism evidence="12 13">
    <name type="scientific">Phoxinus phoxinus</name>
    <name type="common">Eurasian minnow</name>
    <dbReference type="NCBI Taxonomy" id="58324"/>
    <lineage>
        <taxon>Eukaryota</taxon>
        <taxon>Metazoa</taxon>
        <taxon>Chordata</taxon>
        <taxon>Craniata</taxon>
        <taxon>Vertebrata</taxon>
        <taxon>Euteleostomi</taxon>
        <taxon>Actinopterygii</taxon>
        <taxon>Neopterygii</taxon>
        <taxon>Teleostei</taxon>
        <taxon>Ostariophysi</taxon>
        <taxon>Cypriniformes</taxon>
        <taxon>Leuciscidae</taxon>
        <taxon>Phoxininae</taxon>
        <taxon>Phoxinus</taxon>
    </lineage>
</organism>
<dbReference type="InterPro" id="IPR012677">
    <property type="entry name" value="Nucleotide-bd_a/b_plait_sf"/>
</dbReference>
<feature type="compositionally biased region" description="Basic and acidic residues" evidence="10">
    <location>
        <begin position="552"/>
        <end position="563"/>
    </location>
</feature>
<keyword evidence="5" id="KW-0010">Activator</keyword>
<feature type="compositionally biased region" description="Low complexity" evidence="10">
    <location>
        <begin position="334"/>
        <end position="346"/>
    </location>
</feature>
<name>A0AAN9C9S9_9TELE</name>
<evidence type="ECO:0000256" key="10">
    <source>
        <dbReference type="SAM" id="MobiDB-lite"/>
    </source>
</evidence>
<keyword evidence="3 8" id="KW-0694">RNA-binding</keyword>
<feature type="region of interest" description="Disordered" evidence="10">
    <location>
        <begin position="134"/>
        <end position="186"/>
    </location>
</feature>
<sequence>MAAPHGVKLKDLKCDFTDNTAAQAHQDAQFEFGKHDFPIFDLDVGKISDALSLHGSLDPSILSIFQEKMATESVESEASLLSALSEILDSVDVETLSPFDVLPDAEIFSARKDPNHTLRNLLHSDRAAALQCPKISPSPASKSGKELVISDRQLRPRRHLETQSKISQRAEEEKNPRETKRSARSFRIESDTIFPQDERELLADLVRHMHPYCIRPDLEKEKEVHVCVEEEEEEEFVDVEGYEEPEDDQSGQGLDPQAESGSSLMSTSEEDRDEDACRNRTDENISSLDKNVLVRTPQRSALLKTREKNRKTVTFAVNLTFVHEIPPDDESDSDSGSTSSNSDITSPQKPKALSLQEYRLLRQNTQPREETRMDYRTKWPSLPDFPRELPAILPDLFKMGRKLNLNTHCGAIDKAPAVEVKISASQPREISRSSHVKLRAPSDLCTDPPNPVLVRLKPTPASGVHTPPALTHSKADVCVSCEEVRPAEVVPVIIKATGSPTRAGSEPTAQKHSEGQQNQTACGEIGIEATDLTSLLEQFETQASEGRNLPEVSRDEHQDRRPTDLSSTAGLTPPATPPHQTWKPLVSVKSMKASKTIQIIEPRPLPPSKTHSKLPSFTPASNPAQLFLDHDYCGIQGSKTSFDSGSSPCDYRVLLSPDSSPCRINTFEEAESLRGRGLRFSAPSPSPLDRGRRKRRGYDGGYRRSSSRSSCSSCSSSSSSSSSSRSRSRSPPRKRYRSRHSGSSSSSRSSSPSSPPPPPRERRSRSRSLCGSRSGSHSPEPDWSESRCTWKSRRQKELNRLREEARKLRQQKAIEERRVVYVGGIRRNMSPSDLKDRFSLFGKVEDCTIHIRSRGDNYGFVTYYSRDDAHAAIENGSKLRRSDELPFDICFGGRRQFCKSNYADLDSNRDADGSSSRSRCESFDFDTLLKQAQRQKR</sequence>
<feature type="compositionally biased region" description="Basic residues" evidence="10">
    <location>
        <begin position="726"/>
        <end position="740"/>
    </location>
</feature>
<feature type="compositionally biased region" description="Polar residues" evidence="10">
    <location>
        <begin position="498"/>
        <end position="508"/>
    </location>
</feature>
<comment type="subcellular location">
    <subcellularLocation>
        <location evidence="1">Nucleus</location>
    </subcellularLocation>
</comment>
<evidence type="ECO:0000313" key="12">
    <source>
        <dbReference type="EMBL" id="KAK7127309.1"/>
    </source>
</evidence>
<evidence type="ECO:0000256" key="7">
    <source>
        <dbReference type="ARBA" id="ARBA00023242"/>
    </source>
</evidence>
<feature type="region of interest" description="Disordered" evidence="10">
    <location>
        <begin position="498"/>
        <end position="519"/>
    </location>
</feature>
<keyword evidence="13" id="KW-1185">Reference proteome</keyword>
<keyword evidence="9" id="KW-0175">Coiled coil</keyword>
<evidence type="ECO:0000256" key="5">
    <source>
        <dbReference type="ARBA" id="ARBA00023159"/>
    </source>
</evidence>
<evidence type="ECO:0000256" key="1">
    <source>
        <dbReference type="ARBA" id="ARBA00004123"/>
    </source>
</evidence>
<accession>A0AAN9C9S9</accession>
<protein>
    <recommendedName>
        <fullName evidence="11">RRM domain-containing protein</fullName>
    </recommendedName>
</protein>
<dbReference type="InterPro" id="IPR034605">
    <property type="entry name" value="PGC-1"/>
</dbReference>
<keyword evidence="2" id="KW-0597">Phosphoprotein</keyword>
<dbReference type="InterPro" id="IPR000504">
    <property type="entry name" value="RRM_dom"/>
</dbReference>
<dbReference type="PROSITE" id="PS50102">
    <property type="entry name" value="RRM"/>
    <property type="match status" value="1"/>
</dbReference>
<keyword evidence="4" id="KW-0805">Transcription regulation</keyword>
<evidence type="ECO:0000256" key="3">
    <source>
        <dbReference type="ARBA" id="ARBA00022884"/>
    </source>
</evidence>
<feature type="domain" description="RRM" evidence="11">
    <location>
        <begin position="818"/>
        <end position="885"/>
    </location>
</feature>
<dbReference type="PANTHER" id="PTHR15528">
    <property type="entry name" value="PEROXISOME PROLIFERATOR ACTIVATED RECEPTOR GAMMA COACTIVATOR 1 PGC-1 -RELATED"/>
    <property type="match status" value="1"/>
</dbReference>
<evidence type="ECO:0000256" key="4">
    <source>
        <dbReference type="ARBA" id="ARBA00023015"/>
    </source>
</evidence>
<evidence type="ECO:0000256" key="9">
    <source>
        <dbReference type="SAM" id="Coils"/>
    </source>
</evidence>
<feature type="compositionally biased region" description="Low complexity" evidence="10">
    <location>
        <begin position="767"/>
        <end position="778"/>
    </location>
</feature>
<feature type="compositionally biased region" description="Low complexity" evidence="10">
    <location>
        <begin position="741"/>
        <end position="752"/>
    </location>
</feature>
<reference evidence="12 13" key="1">
    <citation type="submission" date="2024-02" db="EMBL/GenBank/DDBJ databases">
        <title>Chromosome-level genome assembly of the Eurasian Minnow (Phoxinus phoxinus).</title>
        <authorList>
            <person name="Oriowo T.O."/>
            <person name="Martin S."/>
            <person name="Stange M."/>
            <person name="Chrysostomakis Y."/>
            <person name="Brown T."/>
            <person name="Winkler S."/>
            <person name="Kukowka S."/>
            <person name="Myers E.W."/>
            <person name="Bohne A."/>
        </authorList>
    </citation>
    <scope>NUCLEOTIDE SEQUENCE [LARGE SCALE GENOMIC DNA]</scope>
    <source>
        <strain evidence="12">ZFMK-TIS-60720</strain>
        <tissue evidence="12">Whole Organism</tissue>
    </source>
</reference>
<keyword evidence="7" id="KW-0539">Nucleus</keyword>
<evidence type="ECO:0000256" key="6">
    <source>
        <dbReference type="ARBA" id="ARBA00023163"/>
    </source>
</evidence>
<dbReference type="PANTHER" id="PTHR15528:SF5">
    <property type="entry name" value="PEROXISOME PROLIFERATOR-ACTIVATED RECEPTOR GAMMA COACTIVATOR-RELATED PROTEIN 1"/>
    <property type="match status" value="1"/>
</dbReference>
<comment type="caution">
    <text evidence="12">The sequence shown here is derived from an EMBL/GenBank/DDBJ whole genome shotgun (WGS) entry which is preliminary data.</text>
</comment>
<evidence type="ECO:0000313" key="13">
    <source>
        <dbReference type="Proteomes" id="UP001364617"/>
    </source>
</evidence>
<dbReference type="AlphaFoldDB" id="A0AAN9C9S9"/>
<dbReference type="GO" id="GO:0045944">
    <property type="term" value="P:positive regulation of transcription by RNA polymerase II"/>
    <property type="evidence" value="ECO:0007669"/>
    <property type="project" value="TreeGrafter"/>
</dbReference>
<dbReference type="Gene3D" id="3.30.70.330">
    <property type="match status" value="1"/>
</dbReference>
<feature type="compositionally biased region" description="Low complexity" evidence="10">
    <location>
        <begin position="703"/>
        <end position="725"/>
    </location>
</feature>
<keyword evidence="6" id="KW-0804">Transcription</keyword>
<proteinExistence type="predicted"/>
<dbReference type="SUPFAM" id="SSF54928">
    <property type="entry name" value="RNA-binding domain, RBD"/>
    <property type="match status" value="1"/>
</dbReference>
<evidence type="ECO:0000256" key="2">
    <source>
        <dbReference type="ARBA" id="ARBA00022553"/>
    </source>
</evidence>
<evidence type="ECO:0000256" key="8">
    <source>
        <dbReference type="PROSITE-ProRule" id="PRU00176"/>
    </source>
</evidence>
<dbReference type="Pfam" id="PF00076">
    <property type="entry name" value="RRM_1"/>
    <property type="match status" value="1"/>
</dbReference>
<dbReference type="SMART" id="SM00360">
    <property type="entry name" value="RRM"/>
    <property type="match status" value="1"/>
</dbReference>
<evidence type="ECO:0000259" key="11">
    <source>
        <dbReference type="PROSITE" id="PS50102"/>
    </source>
</evidence>
<feature type="compositionally biased region" description="Basic and acidic residues" evidence="10">
    <location>
        <begin position="143"/>
        <end position="186"/>
    </location>
</feature>
<dbReference type="Proteomes" id="UP001364617">
    <property type="component" value="Unassembled WGS sequence"/>
</dbReference>
<feature type="region of interest" description="Disordered" evidence="10">
    <location>
        <begin position="676"/>
        <end position="787"/>
    </location>
</feature>
<feature type="compositionally biased region" description="Acidic residues" evidence="10">
    <location>
        <begin position="232"/>
        <end position="249"/>
    </location>
</feature>
<dbReference type="GO" id="GO:0005634">
    <property type="term" value="C:nucleus"/>
    <property type="evidence" value="ECO:0007669"/>
    <property type="project" value="UniProtKB-SubCell"/>
</dbReference>
<feature type="region of interest" description="Disordered" evidence="10">
    <location>
        <begin position="542"/>
        <end position="585"/>
    </location>
</feature>
<feature type="coiled-coil region" evidence="9">
    <location>
        <begin position="791"/>
        <end position="818"/>
    </location>
</feature>
<gene>
    <name evidence="12" type="ORF">R3I93_020024</name>
</gene>
<feature type="region of interest" description="Disordered" evidence="10">
    <location>
        <begin position="232"/>
        <end position="283"/>
    </location>
</feature>
<dbReference type="EMBL" id="JAYKXH010000022">
    <property type="protein sequence ID" value="KAK7127309.1"/>
    <property type="molecule type" value="Genomic_DNA"/>
</dbReference>
<dbReference type="GO" id="GO:0003712">
    <property type="term" value="F:transcription coregulator activity"/>
    <property type="evidence" value="ECO:0007669"/>
    <property type="project" value="InterPro"/>
</dbReference>